<accession>A0ABP7B5K8</accession>
<keyword evidence="1" id="KW-0812">Transmembrane</keyword>
<keyword evidence="1" id="KW-1133">Transmembrane helix</keyword>
<comment type="caution">
    <text evidence="2">The sequence shown here is derived from an EMBL/GenBank/DDBJ whole genome shotgun (WGS) entry which is preliminary data.</text>
</comment>
<dbReference type="EMBL" id="BAAAYV010000002">
    <property type="protein sequence ID" value="GAA3648151.1"/>
    <property type="molecule type" value="Genomic_DNA"/>
</dbReference>
<feature type="transmembrane region" description="Helical" evidence="1">
    <location>
        <begin position="86"/>
        <end position="110"/>
    </location>
</feature>
<keyword evidence="3" id="KW-1185">Reference proteome</keyword>
<dbReference type="RefSeq" id="WP_308122764.1">
    <property type="nucleotide sequence ID" value="NZ_JAIJZW010000002.1"/>
</dbReference>
<evidence type="ECO:0000256" key="1">
    <source>
        <dbReference type="SAM" id="Phobius"/>
    </source>
</evidence>
<reference evidence="3" key="1">
    <citation type="journal article" date="2019" name="Int. J. Syst. Evol. Microbiol.">
        <title>The Global Catalogue of Microorganisms (GCM) 10K type strain sequencing project: providing services to taxonomists for standard genome sequencing and annotation.</title>
        <authorList>
            <consortium name="The Broad Institute Genomics Platform"/>
            <consortium name="The Broad Institute Genome Sequencing Center for Infectious Disease"/>
            <person name="Wu L."/>
            <person name="Ma J."/>
        </authorList>
    </citation>
    <scope>NUCLEOTIDE SEQUENCE [LARGE SCALE GENOMIC DNA]</scope>
    <source>
        <strain evidence="3">JCM 16546</strain>
    </source>
</reference>
<gene>
    <name evidence="2" type="ORF">GCM10022202_04660</name>
</gene>
<feature type="transmembrane region" description="Helical" evidence="1">
    <location>
        <begin position="16"/>
        <end position="39"/>
    </location>
</feature>
<evidence type="ECO:0000313" key="2">
    <source>
        <dbReference type="EMBL" id="GAA3648151.1"/>
    </source>
</evidence>
<proteinExistence type="predicted"/>
<name>A0ABP7B5K8_9MICO</name>
<evidence type="ECO:0008006" key="4">
    <source>
        <dbReference type="Google" id="ProtNLM"/>
    </source>
</evidence>
<organism evidence="2 3">
    <name type="scientific">Microbacterium marinilacus</name>
    <dbReference type="NCBI Taxonomy" id="415209"/>
    <lineage>
        <taxon>Bacteria</taxon>
        <taxon>Bacillati</taxon>
        <taxon>Actinomycetota</taxon>
        <taxon>Actinomycetes</taxon>
        <taxon>Micrococcales</taxon>
        <taxon>Microbacteriaceae</taxon>
        <taxon>Microbacterium</taxon>
    </lineage>
</organism>
<dbReference type="Proteomes" id="UP001410795">
    <property type="component" value="Unassembled WGS sequence"/>
</dbReference>
<sequence length="117" mass="12631">MTEEKTVRAARTTPTWIVATISGVFGLLFAYAVWTAISYLVQWIQAAGAAGLSLSAMGWIVWILAVAMPIAVFALAFSLGRRRGPLTLTLFLLAGLALVAVFWLDVLAYVTPDRMLG</sequence>
<evidence type="ECO:0000313" key="3">
    <source>
        <dbReference type="Proteomes" id="UP001410795"/>
    </source>
</evidence>
<keyword evidence="1" id="KW-0472">Membrane</keyword>
<protein>
    <recommendedName>
        <fullName evidence="4">Bacitracin resistance protein</fullName>
    </recommendedName>
</protein>
<feature type="transmembrane region" description="Helical" evidence="1">
    <location>
        <begin position="59"/>
        <end position="79"/>
    </location>
</feature>